<proteinExistence type="predicted"/>
<name>A0ABP9WFG7_9MICO</name>
<evidence type="ECO:0000313" key="3">
    <source>
        <dbReference type="Proteomes" id="UP001426770"/>
    </source>
</evidence>
<keyword evidence="1" id="KW-0812">Transmembrane</keyword>
<accession>A0ABP9WFG7</accession>
<protein>
    <recommendedName>
        <fullName evidence="4">Class III signal peptide-containing protein</fullName>
    </recommendedName>
</protein>
<evidence type="ECO:0008006" key="4">
    <source>
        <dbReference type="Google" id="ProtNLM"/>
    </source>
</evidence>
<feature type="transmembrane region" description="Helical" evidence="1">
    <location>
        <begin position="6"/>
        <end position="25"/>
    </location>
</feature>
<sequence>MEATIYKALAFVIVAILAVSVVMHITSETDRVLDNAGTQFENTLNRAMSDILADQP</sequence>
<reference evidence="2 3" key="1">
    <citation type="submission" date="2024-02" db="EMBL/GenBank/DDBJ databases">
        <title>Lysinimicrobium sediminis NBRC 112286.</title>
        <authorList>
            <person name="Ichikawa N."/>
            <person name="Katano-Makiyama Y."/>
            <person name="Hidaka K."/>
        </authorList>
    </citation>
    <scope>NUCLEOTIDE SEQUENCE [LARGE SCALE GENOMIC DNA]</scope>
    <source>
        <strain evidence="2 3">NBRC 112286</strain>
    </source>
</reference>
<evidence type="ECO:0000313" key="2">
    <source>
        <dbReference type="EMBL" id="GAA5518434.1"/>
    </source>
</evidence>
<evidence type="ECO:0000256" key="1">
    <source>
        <dbReference type="SAM" id="Phobius"/>
    </source>
</evidence>
<keyword evidence="3" id="KW-1185">Reference proteome</keyword>
<dbReference type="RefSeq" id="WP_286214563.1">
    <property type="nucleotide sequence ID" value="NZ_AP027736.1"/>
</dbReference>
<keyword evidence="1" id="KW-0472">Membrane</keyword>
<dbReference type="EMBL" id="BAABRR010000003">
    <property type="protein sequence ID" value="GAA5518434.1"/>
    <property type="molecule type" value="Genomic_DNA"/>
</dbReference>
<organism evidence="2 3">
    <name type="scientific">Demequina sediminis</name>
    <dbReference type="NCBI Taxonomy" id="1930058"/>
    <lineage>
        <taxon>Bacteria</taxon>
        <taxon>Bacillati</taxon>
        <taxon>Actinomycetota</taxon>
        <taxon>Actinomycetes</taxon>
        <taxon>Micrococcales</taxon>
        <taxon>Demequinaceae</taxon>
        <taxon>Demequina</taxon>
    </lineage>
</organism>
<comment type="caution">
    <text evidence="2">The sequence shown here is derived from an EMBL/GenBank/DDBJ whole genome shotgun (WGS) entry which is preliminary data.</text>
</comment>
<dbReference type="Proteomes" id="UP001426770">
    <property type="component" value="Unassembled WGS sequence"/>
</dbReference>
<gene>
    <name evidence="2" type="ORF">Lsed01_00861</name>
</gene>
<keyword evidence="1" id="KW-1133">Transmembrane helix</keyword>